<organism evidence="2 3">
    <name type="scientific">Citrifermentans bemidjiense (strain ATCC BAA-1014 / DSM 16622 / JCM 12645 / Bem)</name>
    <name type="common">Geobacter bemidjiensis</name>
    <dbReference type="NCBI Taxonomy" id="404380"/>
    <lineage>
        <taxon>Bacteria</taxon>
        <taxon>Pseudomonadati</taxon>
        <taxon>Thermodesulfobacteriota</taxon>
        <taxon>Desulfuromonadia</taxon>
        <taxon>Geobacterales</taxon>
        <taxon>Geobacteraceae</taxon>
        <taxon>Citrifermentans</taxon>
    </lineage>
</organism>
<dbReference type="Proteomes" id="UP000008825">
    <property type="component" value="Chromosome"/>
</dbReference>
<evidence type="ECO:0000313" key="2">
    <source>
        <dbReference type="EMBL" id="ACH39989.1"/>
    </source>
</evidence>
<evidence type="ECO:0000313" key="3">
    <source>
        <dbReference type="Proteomes" id="UP000008825"/>
    </source>
</evidence>
<name>B5E820_CITBB</name>
<gene>
    <name evidence="2" type="ordered locus">Gbem_2986</name>
</gene>
<keyword evidence="1" id="KW-0732">Signal</keyword>
<dbReference type="KEGG" id="gbm:Gbem_2986"/>
<dbReference type="RefSeq" id="WP_012531414.1">
    <property type="nucleotide sequence ID" value="NC_011146.1"/>
</dbReference>
<reference evidence="2 3" key="1">
    <citation type="submission" date="2008-07" db="EMBL/GenBank/DDBJ databases">
        <title>Complete sequence of Geobacter bemidjiensis BEM.</title>
        <authorList>
            <consortium name="US DOE Joint Genome Institute"/>
            <person name="Lucas S."/>
            <person name="Copeland A."/>
            <person name="Lapidus A."/>
            <person name="Glavina del Rio T."/>
            <person name="Dalin E."/>
            <person name="Tice H."/>
            <person name="Bruce D."/>
            <person name="Goodwin L."/>
            <person name="Pitluck S."/>
            <person name="Kiss H."/>
            <person name="Brettin T."/>
            <person name="Detter J.C."/>
            <person name="Han C."/>
            <person name="Kuske C.R."/>
            <person name="Schmutz J."/>
            <person name="Larimer F."/>
            <person name="Land M."/>
            <person name="Hauser L."/>
            <person name="Kyrpides N."/>
            <person name="Lykidis A."/>
            <person name="Lovley D."/>
            <person name="Richardson P."/>
        </authorList>
    </citation>
    <scope>NUCLEOTIDE SEQUENCE [LARGE SCALE GENOMIC DNA]</scope>
    <source>
        <strain evidence="3">ATCC BAA-1014 / DSM 16622 / JCM 12645 / Bem</strain>
    </source>
</reference>
<keyword evidence="3" id="KW-1185">Reference proteome</keyword>
<reference evidence="2 3" key="2">
    <citation type="journal article" date="2010" name="BMC Genomics">
        <title>The genome of Geobacter bemidjiensis, exemplar for the subsurface clade of Geobacter species that predominate in Fe(III)-reducing subsurface environments.</title>
        <authorList>
            <person name="Aklujkar M."/>
            <person name="Young N.D."/>
            <person name="Holmes D."/>
            <person name="Chavan M."/>
            <person name="Risso C."/>
            <person name="Kiss H.E."/>
            <person name="Han C.S."/>
            <person name="Land M.L."/>
            <person name="Lovley D.R."/>
        </authorList>
    </citation>
    <scope>NUCLEOTIDE SEQUENCE [LARGE SCALE GENOMIC DNA]</scope>
    <source>
        <strain evidence="3">ATCC BAA-1014 / DSM 16622 / JCM 12645 / Bem</strain>
    </source>
</reference>
<dbReference type="AlphaFoldDB" id="B5E820"/>
<evidence type="ECO:0000256" key="1">
    <source>
        <dbReference type="SAM" id="SignalP"/>
    </source>
</evidence>
<dbReference type="EMBL" id="CP001124">
    <property type="protein sequence ID" value="ACH39989.1"/>
    <property type="molecule type" value="Genomic_DNA"/>
</dbReference>
<sequence>MSKTLAAVICILACFIAKPSFGSSDRLSQLFESKLFWENYKWGMVEDSQLYKSAVWQPKTLLVSDAIRYFYQTKSQFNSYEAENTIEVKSDGNVVLYNIVLNGKGVSNYDSVRGMCINLYGTVISEYDNTIIWPKGEKIRFKSSSWIINETIIELTLMDMDVINPSLTIVFRNKAKGKVEKPTLSLVCRDMLFHANYGPRSDSIPDVELIIDENRNMVTNMDNTLTDFVLTASENVLYLKRTQSNHFTSYNISRITGRLEGISSDNSGDSNRSFRLTGKCEKMDPVKKKF</sequence>
<proteinExistence type="predicted"/>
<feature type="signal peptide" evidence="1">
    <location>
        <begin position="1"/>
        <end position="22"/>
    </location>
</feature>
<feature type="chain" id="PRO_5002829736" evidence="1">
    <location>
        <begin position="23"/>
        <end position="290"/>
    </location>
</feature>
<dbReference type="HOGENOM" id="CLU_958968_0_0_7"/>
<protein>
    <submittedName>
        <fullName evidence="2">Uncharacterized protein</fullName>
    </submittedName>
</protein>
<accession>B5E820</accession>